<dbReference type="PANTHER" id="PTHR30108:SF17">
    <property type="entry name" value="FERULIC ACID DECARBOXYLASE 1"/>
    <property type="match status" value="1"/>
</dbReference>
<dbReference type="Pfam" id="PF20696">
    <property type="entry name" value="UbiD_C"/>
    <property type="match status" value="1"/>
</dbReference>
<dbReference type="Gene3D" id="3.40.1670.10">
    <property type="entry name" value="UbiD C-terminal domain-like"/>
    <property type="match status" value="1"/>
</dbReference>
<organism evidence="3">
    <name type="scientific">marine metagenome</name>
    <dbReference type="NCBI Taxonomy" id="408172"/>
    <lineage>
        <taxon>unclassified sequences</taxon>
        <taxon>metagenomes</taxon>
        <taxon>ecological metagenomes</taxon>
    </lineage>
</organism>
<accession>A0A381ZZB2</accession>
<evidence type="ECO:0000313" key="3">
    <source>
        <dbReference type="EMBL" id="SVA94606.1"/>
    </source>
</evidence>
<dbReference type="AlphaFoldDB" id="A0A381ZZB2"/>
<sequence>MVAATKSLSKDVQLTGPYDSMREYVAALEATGKMLRIKEMDQDSYEATGFAYRLVDKFGFRGAPAFLVERMKIDGKWMEGPVMANIYGPWETEAMGYGVENVTDDNREMYRAAVKKLMSLADRHGNWTPVKPIMSKDSNPPCKEVIITGSDVDVLQYPWIKCNPADGGRYINAAAVVFEHPDLGRNVGTYRSHVKTATRIMMNPEVGQHGHSFLMHAKARGEKTMKAAVVLGTDPITWAMSCSKISPLGSDEYDMVGVFKGKPLELVKCETNDVLVPANAEMIIEGEIPLDDTEPEGPHAEMYGYLGQHRPANFYMDIKAITHRVDPWYFNNHTGVLRGFHTAAMDAWANLAYKKSIRTLVACHGLGEASGIYVVSIDKRFAGDGLAAGQQVSATNIMAKVTIVVDKDVDVLDTAQVLHAVGSRWQPDPATLIIPHGRATFLEPSTAKP</sequence>
<feature type="non-terminal residue" evidence="3">
    <location>
        <position position="449"/>
    </location>
</feature>
<evidence type="ECO:0000259" key="2">
    <source>
        <dbReference type="Pfam" id="PF20696"/>
    </source>
</evidence>
<dbReference type="PANTHER" id="PTHR30108">
    <property type="entry name" value="3-OCTAPRENYL-4-HYDROXYBENZOATE CARBOXY-LYASE-RELATED"/>
    <property type="match status" value="1"/>
</dbReference>
<dbReference type="GO" id="GO:0016831">
    <property type="term" value="F:carboxy-lyase activity"/>
    <property type="evidence" value="ECO:0007669"/>
    <property type="project" value="InterPro"/>
</dbReference>
<reference evidence="3" key="1">
    <citation type="submission" date="2018-05" db="EMBL/GenBank/DDBJ databases">
        <authorList>
            <person name="Lanie J.A."/>
            <person name="Ng W.-L."/>
            <person name="Kazmierczak K.M."/>
            <person name="Andrzejewski T.M."/>
            <person name="Davidsen T.M."/>
            <person name="Wayne K.J."/>
            <person name="Tettelin H."/>
            <person name="Glass J.I."/>
            <person name="Rusch D."/>
            <person name="Podicherti R."/>
            <person name="Tsui H.-C.T."/>
            <person name="Winkler M.E."/>
        </authorList>
    </citation>
    <scope>NUCLEOTIDE SEQUENCE</scope>
</reference>
<dbReference type="SUPFAM" id="SSF50475">
    <property type="entry name" value="FMN-binding split barrel"/>
    <property type="match status" value="1"/>
</dbReference>
<dbReference type="InterPro" id="IPR002830">
    <property type="entry name" value="UbiD"/>
</dbReference>
<evidence type="ECO:0000259" key="1">
    <source>
        <dbReference type="Pfam" id="PF01977"/>
    </source>
</evidence>
<evidence type="ECO:0008006" key="4">
    <source>
        <dbReference type="Google" id="ProtNLM"/>
    </source>
</evidence>
<name>A0A381ZZB2_9ZZZZ</name>
<dbReference type="EMBL" id="UINC01023275">
    <property type="protein sequence ID" value="SVA94606.1"/>
    <property type="molecule type" value="Genomic_DNA"/>
</dbReference>
<proteinExistence type="predicted"/>
<dbReference type="InterPro" id="IPR049381">
    <property type="entry name" value="UbiD-like_C"/>
</dbReference>
<gene>
    <name evidence="3" type="ORF">METZ01_LOCUS147460</name>
</gene>
<dbReference type="Pfam" id="PF01977">
    <property type="entry name" value="UbiD"/>
    <property type="match status" value="1"/>
</dbReference>
<protein>
    <recommendedName>
        <fullName evidence="4">UbiD family decarboxylase</fullName>
    </recommendedName>
</protein>
<dbReference type="GO" id="GO:0005737">
    <property type="term" value="C:cytoplasm"/>
    <property type="evidence" value="ECO:0007669"/>
    <property type="project" value="TreeGrafter"/>
</dbReference>
<dbReference type="InterPro" id="IPR048304">
    <property type="entry name" value="UbiD_Rift_dom"/>
</dbReference>
<feature type="domain" description="3-octaprenyl-4-hydroxybenzoate carboxy-lyase-like Rift-related" evidence="1">
    <location>
        <begin position="137"/>
        <end position="334"/>
    </location>
</feature>
<dbReference type="SUPFAM" id="SSF143968">
    <property type="entry name" value="UbiD C-terminal domain-like"/>
    <property type="match status" value="1"/>
</dbReference>
<feature type="domain" description="3-octaprenyl-4-hydroxybenzoate carboxy-lyase-like C-terminal" evidence="2">
    <location>
        <begin position="370"/>
        <end position="447"/>
    </location>
</feature>